<dbReference type="InterPro" id="IPR051517">
    <property type="entry name" value="IFITM_antiviral_protein"/>
</dbReference>
<feature type="non-terminal residue" evidence="8">
    <location>
        <position position="1"/>
    </location>
</feature>
<protein>
    <submittedName>
        <fullName evidence="8">IFM3 protein</fullName>
    </submittedName>
</protein>
<dbReference type="GO" id="GO:0060337">
    <property type="term" value="P:type I interferon-mediated signaling pathway"/>
    <property type="evidence" value="ECO:0007669"/>
    <property type="project" value="TreeGrafter"/>
</dbReference>
<evidence type="ECO:0000256" key="5">
    <source>
        <dbReference type="ARBA" id="ARBA00023136"/>
    </source>
</evidence>
<accession>A0A7L4GC32</accession>
<evidence type="ECO:0000256" key="4">
    <source>
        <dbReference type="ARBA" id="ARBA00022989"/>
    </source>
</evidence>
<keyword evidence="9" id="KW-1185">Reference proteome</keyword>
<name>A0A7L4GC32_PODST</name>
<dbReference type="OrthoDB" id="9906841at2759"/>
<dbReference type="GO" id="GO:0035456">
    <property type="term" value="P:response to interferon-beta"/>
    <property type="evidence" value="ECO:0007669"/>
    <property type="project" value="TreeGrafter"/>
</dbReference>
<dbReference type="Pfam" id="PF04505">
    <property type="entry name" value="CD225"/>
    <property type="match status" value="1"/>
</dbReference>
<sequence length="102" mass="11146">ATAFGSTAPFVRPEPVPNPRDFVLWSFFNTIFCNALCLGFIALTYSVKARDRKIAQDPSGAASFGRTAKHINIAAFCLGTVAAIICIVVVVMWYNTLMTIRT</sequence>
<evidence type="ECO:0000256" key="6">
    <source>
        <dbReference type="SAM" id="Phobius"/>
    </source>
</evidence>
<gene>
    <name evidence="8" type="primary">Ifitm3_1</name>
    <name evidence="7" type="synonym">Ifitm3_0</name>
    <name evidence="7" type="ORF">PODSTR_R01580</name>
    <name evidence="8" type="ORF">PODSTR_R01581</name>
</gene>
<dbReference type="GO" id="GO:0045071">
    <property type="term" value="P:negative regulation of viral genome replication"/>
    <property type="evidence" value="ECO:0007669"/>
    <property type="project" value="TreeGrafter"/>
</dbReference>
<comment type="subcellular location">
    <subcellularLocation>
        <location evidence="1">Membrane</location>
    </subcellularLocation>
</comment>
<reference evidence="8 9" key="1">
    <citation type="submission" date="2020-02" db="EMBL/GenBank/DDBJ databases">
        <title>Bird 10,000 Genomes (B10K) Project - Family phase.</title>
        <authorList>
            <person name="Zhang G."/>
        </authorList>
    </citation>
    <scope>NUCLEOTIDE SEQUENCE [LARGE SCALE GENOMIC DNA]</scope>
    <source>
        <strain evidence="8">B10K-DU-001-40</strain>
        <tissue evidence="8">Muscle</tissue>
    </source>
</reference>
<dbReference type="GO" id="GO:0035455">
    <property type="term" value="P:response to interferon-alpha"/>
    <property type="evidence" value="ECO:0007669"/>
    <property type="project" value="TreeGrafter"/>
</dbReference>
<feature type="non-terminal residue" evidence="8">
    <location>
        <position position="102"/>
    </location>
</feature>
<dbReference type="GO" id="GO:0034341">
    <property type="term" value="P:response to type II interferon"/>
    <property type="evidence" value="ECO:0007669"/>
    <property type="project" value="TreeGrafter"/>
</dbReference>
<keyword evidence="3 6" id="KW-0812">Transmembrane</keyword>
<comment type="caution">
    <text evidence="8">The sequence shown here is derived from an EMBL/GenBank/DDBJ whole genome shotgun (WGS) entry which is preliminary data.</text>
</comment>
<comment type="similarity">
    <text evidence="2">Belongs to the CD225/Dispanin family.</text>
</comment>
<evidence type="ECO:0000313" key="7">
    <source>
        <dbReference type="EMBL" id="NXX10755.1"/>
    </source>
</evidence>
<dbReference type="Proteomes" id="UP000584326">
    <property type="component" value="Unassembled WGS sequence"/>
</dbReference>
<keyword evidence="5 6" id="KW-0472">Membrane</keyword>
<dbReference type="AlphaFoldDB" id="A0A7L4GC32"/>
<evidence type="ECO:0000313" key="9">
    <source>
        <dbReference type="Proteomes" id="UP000584326"/>
    </source>
</evidence>
<keyword evidence="4 6" id="KW-1133">Transmembrane helix</keyword>
<feature type="transmembrane region" description="Helical" evidence="6">
    <location>
        <begin position="73"/>
        <end position="94"/>
    </location>
</feature>
<dbReference type="EMBL" id="VZTK01001843">
    <property type="protein sequence ID" value="NXX10756.1"/>
    <property type="molecule type" value="Genomic_DNA"/>
</dbReference>
<dbReference type="PANTHER" id="PTHR13999">
    <property type="entry name" value="INTERFERON INDUCIBLE TRANSMEMBRANE PROTEIN"/>
    <property type="match status" value="1"/>
</dbReference>
<proteinExistence type="inferred from homology"/>
<evidence type="ECO:0000313" key="8">
    <source>
        <dbReference type="EMBL" id="NXX10756.1"/>
    </source>
</evidence>
<dbReference type="GO" id="GO:0051607">
    <property type="term" value="P:defense response to virus"/>
    <property type="evidence" value="ECO:0007669"/>
    <property type="project" value="TreeGrafter"/>
</dbReference>
<dbReference type="PANTHER" id="PTHR13999:SF4">
    <property type="entry name" value="INTERFERON-INDUCED TRANSMEMBRANE PROTEIN 3"/>
    <property type="match status" value="1"/>
</dbReference>
<dbReference type="GO" id="GO:0005886">
    <property type="term" value="C:plasma membrane"/>
    <property type="evidence" value="ECO:0007669"/>
    <property type="project" value="TreeGrafter"/>
</dbReference>
<evidence type="ECO:0000256" key="3">
    <source>
        <dbReference type="ARBA" id="ARBA00022692"/>
    </source>
</evidence>
<dbReference type="GO" id="GO:0046597">
    <property type="term" value="P:host-mediated suppression of symbiont invasion"/>
    <property type="evidence" value="ECO:0007669"/>
    <property type="project" value="TreeGrafter"/>
</dbReference>
<feature type="transmembrane region" description="Helical" evidence="6">
    <location>
        <begin position="22"/>
        <end position="43"/>
    </location>
</feature>
<dbReference type="InterPro" id="IPR007593">
    <property type="entry name" value="CD225/Dispanin_fam"/>
</dbReference>
<evidence type="ECO:0000256" key="2">
    <source>
        <dbReference type="ARBA" id="ARBA00006843"/>
    </source>
</evidence>
<dbReference type="EMBL" id="VZTK01001843">
    <property type="protein sequence ID" value="NXX10755.1"/>
    <property type="molecule type" value="Genomic_DNA"/>
</dbReference>
<evidence type="ECO:0000256" key="1">
    <source>
        <dbReference type="ARBA" id="ARBA00004370"/>
    </source>
</evidence>
<organism evidence="8 9">
    <name type="scientific">Podargus strigoides</name>
    <name type="common">Tawny frogmouth</name>
    <name type="synonym">Caprimulgus strigoides</name>
    <dbReference type="NCBI Taxonomy" id="8905"/>
    <lineage>
        <taxon>Eukaryota</taxon>
        <taxon>Metazoa</taxon>
        <taxon>Chordata</taxon>
        <taxon>Craniata</taxon>
        <taxon>Vertebrata</taxon>
        <taxon>Euteleostomi</taxon>
        <taxon>Archelosauria</taxon>
        <taxon>Archosauria</taxon>
        <taxon>Dinosauria</taxon>
        <taxon>Saurischia</taxon>
        <taxon>Theropoda</taxon>
        <taxon>Coelurosauria</taxon>
        <taxon>Aves</taxon>
        <taxon>Neognathae</taxon>
        <taxon>Neoaves</taxon>
        <taxon>Strisores</taxon>
        <taxon>Caprimulgiformes</taxon>
        <taxon>Podargidae</taxon>
        <taxon>Podargus</taxon>
    </lineage>
</organism>